<keyword evidence="4" id="KW-1185">Reference proteome</keyword>
<evidence type="ECO:0000313" key="4">
    <source>
        <dbReference type="Proteomes" id="UP001648503"/>
    </source>
</evidence>
<sequence>MKFNVLVVAAMVITSVNASGHGRFGGLFKQGSDITRSDSEASLLEKKEPPRRGVKQRSSRKSLVHRLGSVFPSKSTRHEPARNLVFKNVKKDPICGPILIELVTSQHKFSDFDIALWKQNPEFYKLVKWKGTNRKYGMKMEATNKDGVVEMSEEEKIKVEALRVDAIRKWLKSNLGAIPDLQKIKAESISLKEDHSEIWERFKGSKCPTEEVKCFSPEGMEKQRHFLEWHDEKGVDILGEQ</sequence>
<gene>
    <name evidence="3" type="ORF">BASA50_006308</name>
</gene>
<accession>A0ABQ8FDJ1</accession>
<feature type="compositionally biased region" description="Basic and acidic residues" evidence="1">
    <location>
        <begin position="39"/>
        <end position="51"/>
    </location>
</feature>
<keyword evidence="2" id="KW-0732">Signal</keyword>
<proteinExistence type="predicted"/>
<feature type="region of interest" description="Disordered" evidence="1">
    <location>
        <begin position="39"/>
        <end position="62"/>
    </location>
</feature>
<comment type="caution">
    <text evidence="3">The sequence shown here is derived from an EMBL/GenBank/DDBJ whole genome shotgun (WGS) entry which is preliminary data.</text>
</comment>
<feature type="chain" id="PRO_5045793936" description="RxLR effector protein" evidence="2">
    <location>
        <begin position="19"/>
        <end position="241"/>
    </location>
</feature>
<reference evidence="3 4" key="1">
    <citation type="submission" date="2021-02" db="EMBL/GenBank/DDBJ databases">
        <title>Variation within the Batrachochytrium salamandrivorans European outbreak.</title>
        <authorList>
            <person name="Kelly M."/>
            <person name="Pasmans F."/>
            <person name="Shea T.P."/>
            <person name="Munoz J.F."/>
            <person name="Carranza S."/>
            <person name="Cuomo C.A."/>
            <person name="Martel A."/>
        </authorList>
    </citation>
    <scope>NUCLEOTIDE SEQUENCE [LARGE SCALE GENOMIC DNA]</scope>
    <source>
        <strain evidence="3 4">AMFP18/2</strain>
    </source>
</reference>
<evidence type="ECO:0008006" key="5">
    <source>
        <dbReference type="Google" id="ProtNLM"/>
    </source>
</evidence>
<dbReference type="Proteomes" id="UP001648503">
    <property type="component" value="Unassembled WGS sequence"/>
</dbReference>
<feature type="signal peptide" evidence="2">
    <location>
        <begin position="1"/>
        <end position="18"/>
    </location>
</feature>
<evidence type="ECO:0000313" key="3">
    <source>
        <dbReference type="EMBL" id="KAH6594834.1"/>
    </source>
</evidence>
<evidence type="ECO:0000256" key="1">
    <source>
        <dbReference type="SAM" id="MobiDB-lite"/>
    </source>
</evidence>
<evidence type="ECO:0000256" key="2">
    <source>
        <dbReference type="SAM" id="SignalP"/>
    </source>
</evidence>
<feature type="compositionally biased region" description="Basic residues" evidence="1">
    <location>
        <begin position="52"/>
        <end position="62"/>
    </location>
</feature>
<name>A0ABQ8FDJ1_9FUNG</name>
<dbReference type="EMBL" id="JAFCIX010000328">
    <property type="protein sequence ID" value="KAH6594834.1"/>
    <property type="molecule type" value="Genomic_DNA"/>
</dbReference>
<protein>
    <recommendedName>
        <fullName evidence="5">RxLR effector protein</fullName>
    </recommendedName>
</protein>
<organism evidence="3 4">
    <name type="scientific">Batrachochytrium salamandrivorans</name>
    <dbReference type="NCBI Taxonomy" id="1357716"/>
    <lineage>
        <taxon>Eukaryota</taxon>
        <taxon>Fungi</taxon>
        <taxon>Fungi incertae sedis</taxon>
        <taxon>Chytridiomycota</taxon>
        <taxon>Chytridiomycota incertae sedis</taxon>
        <taxon>Chytridiomycetes</taxon>
        <taxon>Rhizophydiales</taxon>
        <taxon>Rhizophydiales incertae sedis</taxon>
        <taxon>Batrachochytrium</taxon>
    </lineage>
</organism>